<name>A0A072TPJ3_MEDTR</name>
<feature type="region of interest" description="Disordered" evidence="1">
    <location>
        <begin position="449"/>
        <end position="488"/>
    </location>
</feature>
<protein>
    <submittedName>
        <fullName evidence="3">Topoisomerase DNA-binding C4 zinc finger protein, putative</fullName>
    </submittedName>
</protein>
<reference evidence="4" key="3">
    <citation type="submission" date="2015-06" db="UniProtKB">
        <authorList>
            <consortium name="EnsemblPlants"/>
        </authorList>
    </citation>
    <scope>IDENTIFICATION</scope>
    <source>
        <strain evidence="4">cv. Jemalong A17</strain>
    </source>
</reference>
<keyword evidence="2" id="KW-0472">Membrane</keyword>
<accession>A0A072TPJ3</accession>
<feature type="compositionally biased region" description="Polar residues" evidence="1">
    <location>
        <begin position="157"/>
        <end position="170"/>
    </location>
</feature>
<feature type="compositionally biased region" description="Low complexity" evidence="1">
    <location>
        <begin position="458"/>
        <end position="476"/>
    </location>
</feature>
<feature type="region of interest" description="Disordered" evidence="1">
    <location>
        <begin position="157"/>
        <end position="178"/>
    </location>
</feature>
<evidence type="ECO:0000256" key="1">
    <source>
        <dbReference type="SAM" id="MobiDB-lite"/>
    </source>
</evidence>
<reference evidence="3 5" key="2">
    <citation type="journal article" date="2014" name="BMC Genomics">
        <title>An improved genome release (version Mt4.0) for the model legume Medicago truncatula.</title>
        <authorList>
            <person name="Tang H."/>
            <person name="Krishnakumar V."/>
            <person name="Bidwell S."/>
            <person name="Rosen B."/>
            <person name="Chan A."/>
            <person name="Zhou S."/>
            <person name="Gentzbittel L."/>
            <person name="Childs K.L."/>
            <person name="Yandell M."/>
            <person name="Gundlach H."/>
            <person name="Mayer K.F."/>
            <person name="Schwartz D.C."/>
            <person name="Town C.D."/>
        </authorList>
    </citation>
    <scope>GENOME REANNOTATION</scope>
    <source>
        <strain evidence="3">A17</strain>
        <strain evidence="4 5">cv. Jemalong A17</strain>
    </source>
</reference>
<evidence type="ECO:0000313" key="5">
    <source>
        <dbReference type="Proteomes" id="UP000002051"/>
    </source>
</evidence>
<dbReference type="EnsemblPlants" id="KEH15485">
    <property type="protein sequence ID" value="KEH15485"/>
    <property type="gene ID" value="MTR_0953s0010"/>
</dbReference>
<proteinExistence type="predicted"/>
<dbReference type="HOGENOM" id="CLU_520598_0_0_1"/>
<dbReference type="AlphaFoldDB" id="A0A072TPJ3"/>
<dbReference type="Proteomes" id="UP000002051">
    <property type="component" value="Unassembled WGS sequence"/>
</dbReference>
<organism evidence="3 5">
    <name type="scientific">Medicago truncatula</name>
    <name type="common">Barrel medic</name>
    <name type="synonym">Medicago tribuloides</name>
    <dbReference type="NCBI Taxonomy" id="3880"/>
    <lineage>
        <taxon>Eukaryota</taxon>
        <taxon>Viridiplantae</taxon>
        <taxon>Streptophyta</taxon>
        <taxon>Embryophyta</taxon>
        <taxon>Tracheophyta</taxon>
        <taxon>Spermatophyta</taxon>
        <taxon>Magnoliopsida</taxon>
        <taxon>eudicotyledons</taxon>
        <taxon>Gunneridae</taxon>
        <taxon>Pentapetalae</taxon>
        <taxon>rosids</taxon>
        <taxon>fabids</taxon>
        <taxon>Fabales</taxon>
        <taxon>Fabaceae</taxon>
        <taxon>Papilionoideae</taxon>
        <taxon>50 kb inversion clade</taxon>
        <taxon>NPAAA clade</taxon>
        <taxon>Hologalegina</taxon>
        <taxon>IRL clade</taxon>
        <taxon>Trifolieae</taxon>
        <taxon>Medicago</taxon>
    </lineage>
</organism>
<keyword evidence="2" id="KW-1133">Transmembrane helix</keyword>
<dbReference type="Gene3D" id="3.30.65.10">
    <property type="entry name" value="Bacterial Topoisomerase I, domain 1"/>
    <property type="match status" value="1"/>
</dbReference>
<keyword evidence="2" id="KW-0812">Transmembrane</keyword>
<keyword evidence="5" id="KW-1185">Reference proteome</keyword>
<gene>
    <name evidence="4" type="primary">25481509</name>
    <name evidence="3" type="ORF">MTR_0953s0010</name>
</gene>
<evidence type="ECO:0000256" key="2">
    <source>
        <dbReference type="SAM" id="Phobius"/>
    </source>
</evidence>
<reference evidence="3 5" key="1">
    <citation type="journal article" date="2011" name="Nature">
        <title>The Medicago genome provides insight into the evolution of rhizobial symbioses.</title>
        <authorList>
            <person name="Young N.D."/>
            <person name="Debelle F."/>
            <person name="Oldroyd G.E."/>
            <person name="Geurts R."/>
            <person name="Cannon S.B."/>
            <person name="Udvardi M.K."/>
            <person name="Benedito V.A."/>
            <person name="Mayer K.F."/>
            <person name="Gouzy J."/>
            <person name="Schoof H."/>
            <person name="Van de Peer Y."/>
            <person name="Proost S."/>
            <person name="Cook D.R."/>
            <person name="Meyers B.C."/>
            <person name="Spannagl M."/>
            <person name="Cheung F."/>
            <person name="De Mita S."/>
            <person name="Krishnakumar V."/>
            <person name="Gundlach H."/>
            <person name="Zhou S."/>
            <person name="Mudge J."/>
            <person name="Bharti A.K."/>
            <person name="Murray J.D."/>
            <person name="Naoumkina M.A."/>
            <person name="Rosen B."/>
            <person name="Silverstein K.A."/>
            <person name="Tang H."/>
            <person name="Rombauts S."/>
            <person name="Zhao P.X."/>
            <person name="Zhou P."/>
            <person name="Barbe V."/>
            <person name="Bardou P."/>
            <person name="Bechner M."/>
            <person name="Bellec A."/>
            <person name="Berger A."/>
            <person name="Berges H."/>
            <person name="Bidwell S."/>
            <person name="Bisseling T."/>
            <person name="Choisne N."/>
            <person name="Couloux A."/>
            <person name="Denny R."/>
            <person name="Deshpande S."/>
            <person name="Dai X."/>
            <person name="Doyle J.J."/>
            <person name="Dudez A.M."/>
            <person name="Farmer A.D."/>
            <person name="Fouteau S."/>
            <person name="Franken C."/>
            <person name="Gibelin C."/>
            <person name="Gish J."/>
            <person name="Goldstein S."/>
            <person name="Gonzalez A.J."/>
            <person name="Green P.J."/>
            <person name="Hallab A."/>
            <person name="Hartog M."/>
            <person name="Hua A."/>
            <person name="Humphray S.J."/>
            <person name="Jeong D.H."/>
            <person name="Jing Y."/>
            <person name="Jocker A."/>
            <person name="Kenton S.M."/>
            <person name="Kim D.J."/>
            <person name="Klee K."/>
            <person name="Lai H."/>
            <person name="Lang C."/>
            <person name="Lin S."/>
            <person name="Macmil S.L."/>
            <person name="Magdelenat G."/>
            <person name="Matthews L."/>
            <person name="McCorrison J."/>
            <person name="Monaghan E.L."/>
            <person name="Mun J.H."/>
            <person name="Najar F.Z."/>
            <person name="Nicholson C."/>
            <person name="Noirot C."/>
            <person name="O'Bleness M."/>
            <person name="Paule C.R."/>
            <person name="Poulain J."/>
            <person name="Prion F."/>
            <person name="Qin B."/>
            <person name="Qu C."/>
            <person name="Retzel E.F."/>
            <person name="Riddle C."/>
            <person name="Sallet E."/>
            <person name="Samain S."/>
            <person name="Samson N."/>
            <person name="Sanders I."/>
            <person name="Saurat O."/>
            <person name="Scarpelli C."/>
            <person name="Schiex T."/>
            <person name="Segurens B."/>
            <person name="Severin A.J."/>
            <person name="Sherrier D.J."/>
            <person name="Shi R."/>
            <person name="Sims S."/>
            <person name="Singer S.R."/>
            <person name="Sinharoy S."/>
            <person name="Sterck L."/>
            <person name="Viollet A."/>
            <person name="Wang B.B."/>
            <person name="Wang K."/>
            <person name="Wang M."/>
            <person name="Wang X."/>
            <person name="Warfsmann J."/>
            <person name="Weissenbach J."/>
            <person name="White D.D."/>
            <person name="White J.D."/>
            <person name="Wiley G.B."/>
            <person name="Wincker P."/>
            <person name="Xing Y."/>
            <person name="Yang L."/>
            <person name="Yao Z."/>
            <person name="Ying F."/>
            <person name="Zhai J."/>
            <person name="Zhou L."/>
            <person name="Zuber A."/>
            <person name="Denarie J."/>
            <person name="Dixon R.A."/>
            <person name="May G.D."/>
            <person name="Schwartz D.C."/>
            <person name="Rogers J."/>
            <person name="Quetier F."/>
            <person name="Town C.D."/>
            <person name="Roe B.A."/>
        </authorList>
    </citation>
    <scope>NUCLEOTIDE SEQUENCE [LARGE SCALE GENOMIC DNA]</scope>
    <source>
        <strain evidence="3">A17</strain>
        <strain evidence="4 5">cv. Jemalong A17</strain>
    </source>
</reference>
<evidence type="ECO:0000313" key="3">
    <source>
        <dbReference type="EMBL" id="KEH15485.1"/>
    </source>
</evidence>
<dbReference type="SUPFAM" id="SSF57783">
    <property type="entry name" value="Zinc beta-ribbon"/>
    <property type="match status" value="1"/>
</dbReference>
<evidence type="ECO:0000313" key="4">
    <source>
        <dbReference type="EnsemblPlants" id="KEH15485"/>
    </source>
</evidence>
<feature type="transmembrane region" description="Helical" evidence="2">
    <location>
        <begin position="190"/>
        <end position="223"/>
    </location>
</feature>
<keyword evidence="3" id="KW-0238">DNA-binding</keyword>
<dbReference type="EMBL" id="KL403677">
    <property type="protein sequence ID" value="KEH15485.1"/>
    <property type="molecule type" value="Genomic_DNA"/>
</dbReference>
<sequence>MGRHPYAGRCSDADLSLGEAIAQNRFAFSVARRAETRTSSPPGSIRLQDFPPTIGAALEAAFGTNPAKRPTAAQWAGLLTGLETDLRQCAAVPAHYFPRSAGECIWCRLLAQSGIDMFPAATHSAMAPANSDSFDIEGIWAEIDTIVLPRPDDLIPSSANSTSSLPQSKTPTRKSSEAITKLRKQRLARLMWAAPILLGMLATPKLFPLWTALGVLIGLYIAGTKTDQGPLKQAFLAADAQVREAALEYLQRLGYVDMLILRADLEIWVDQYRALNQELARTLSEMQYSREARQRAAYLDGFLIRRAKIPGIGPAKTATLASFNIETANDITRHAVLAVPGFGEANTAKLLAWRQGHEAKFRYNPQRDSSDAQAESATRSAWAAQRVALQNKIRSGLANLKLAHAKLKKVDPLSFLTLREALEVRETAKRDCEELNIAVPQSSPLEIVIPKRPPAQPARPTQPSNSRNTSTAASARAHTKPQTPQCPICNSVMRIRTAQKGRNAGKQFWGCSRFPRCYGSRDV</sequence>
<dbReference type="GO" id="GO:0003677">
    <property type="term" value="F:DNA binding"/>
    <property type="evidence" value="ECO:0007669"/>
    <property type="project" value="UniProtKB-KW"/>
</dbReference>
<dbReference type="Gene3D" id="1.10.150.810">
    <property type="match status" value="1"/>
</dbReference>